<name>A0A0E0BBS4_9ORYZ</name>
<dbReference type="Pfam" id="PF03151">
    <property type="entry name" value="TPT"/>
    <property type="match status" value="1"/>
</dbReference>
<accession>A0A0E0BBS4</accession>
<proteinExistence type="predicted"/>
<dbReference type="Proteomes" id="UP000026961">
    <property type="component" value="Chromosome 10"/>
</dbReference>
<evidence type="ECO:0000256" key="3">
    <source>
        <dbReference type="ARBA" id="ARBA00022989"/>
    </source>
</evidence>
<feature type="transmembrane region" description="Helical" evidence="6">
    <location>
        <begin position="234"/>
        <end position="259"/>
    </location>
</feature>
<feature type="region of interest" description="Disordered" evidence="5">
    <location>
        <begin position="326"/>
        <end position="363"/>
    </location>
</feature>
<feature type="transmembrane region" description="Helical" evidence="6">
    <location>
        <begin position="12"/>
        <end position="31"/>
    </location>
</feature>
<evidence type="ECO:0000256" key="2">
    <source>
        <dbReference type="ARBA" id="ARBA00022692"/>
    </source>
</evidence>
<evidence type="ECO:0000256" key="6">
    <source>
        <dbReference type="SAM" id="Phobius"/>
    </source>
</evidence>
<dbReference type="EnsemblPlants" id="OGLUM10G13200.2">
    <property type="protein sequence ID" value="OGLUM10G13200.2"/>
    <property type="gene ID" value="OGLUM10G13200"/>
</dbReference>
<keyword evidence="3 6" id="KW-1133">Transmembrane helix</keyword>
<dbReference type="Gramene" id="OGLUM10G13200.1">
    <property type="protein sequence ID" value="OGLUM10G13200.1"/>
    <property type="gene ID" value="OGLUM10G13200"/>
</dbReference>
<dbReference type="InterPro" id="IPR050186">
    <property type="entry name" value="TPT_transporter"/>
</dbReference>
<protein>
    <recommendedName>
        <fullName evidence="7">Sugar phosphate transporter domain-containing protein</fullName>
    </recommendedName>
</protein>
<feature type="transmembrane region" description="Helical" evidence="6">
    <location>
        <begin position="298"/>
        <end position="317"/>
    </location>
</feature>
<feature type="transmembrane region" description="Helical" evidence="6">
    <location>
        <begin position="38"/>
        <end position="56"/>
    </location>
</feature>
<dbReference type="PANTHER" id="PTHR11132">
    <property type="entry name" value="SOLUTE CARRIER FAMILY 35"/>
    <property type="match status" value="1"/>
</dbReference>
<dbReference type="Gramene" id="OGLUM10G13200.2">
    <property type="protein sequence ID" value="OGLUM10G13200.2"/>
    <property type="gene ID" value="OGLUM10G13200"/>
</dbReference>
<sequence>MSSPTDGAASRLGVAGALGMSVTSSVAIVICNKYLISTLGFFFEMFLNVILCFGNVENAATTLTSWHLMVTFCTLYVAQRLRFFEAKPIDAQTVISFGLLNGISIGLLNLCLGFNSVGFYQASTIHFADPNHCILMTKLAIIPFTMLLETIFLSKKFSRSIKISLMVLLLGVGIASVTDLQLNLLGSIIAVLTIAATRLKVSSTQLLYQSSPYQSAVLLVTGPFVDKLLTNRDVFAFTYTFQVVAFIVLSCSIAVCVNFSTFLVIGTTSPVTYQVLGHLKTCLILSFGYVLLRDPFTFRNVAGILVAIFGMGLYSFFSVSESRDKKLADGPSPPLPISSSQMGEMKDSEPLLGGGGGAAAKSSPWNEVKGLQSFDEVPRTAKSAFSRP</sequence>
<reference evidence="8" key="2">
    <citation type="submission" date="2018-05" db="EMBL/GenBank/DDBJ databases">
        <title>OgluRS3 (Oryza glumaepatula Reference Sequence Version 3).</title>
        <authorList>
            <person name="Zhang J."/>
            <person name="Kudrna D."/>
            <person name="Lee S."/>
            <person name="Talag J."/>
            <person name="Welchert J."/>
            <person name="Wing R.A."/>
        </authorList>
    </citation>
    <scope>NUCLEOTIDE SEQUENCE [LARGE SCALE GENOMIC DNA]</scope>
</reference>
<feature type="domain" description="Sugar phosphate transporter" evidence="7">
    <location>
        <begin position="59"/>
        <end position="315"/>
    </location>
</feature>
<feature type="transmembrane region" description="Helical" evidence="6">
    <location>
        <begin position="99"/>
        <end position="122"/>
    </location>
</feature>
<evidence type="ECO:0000256" key="4">
    <source>
        <dbReference type="ARBA" id="ARBA00023136"/>
    </source>
</evidence>
<feature type="transmembrane region" description="Helical" evidence="6">
    <location>
        <begin position="62"/>
        <end position="78"/>
    </location>
</feature>
<evidence type="ECO:0000256" key="1">
    <source>
        <dbReference type="ARBA" id="ARBA00004141"/>
    </source>
</evidence>
<dbReference type="EnsemblPlants" id="OGLUM10G13200.1">
    <property type="protein sequence ID" value="OGLUM10G13200.1"/>
    <property type="gene ID" value="OGLUM10G13200"/>
</dbReference>
<reference evidence="8" key="1">
    <citation type="submission" date="2015-04" db="UniProtKB">
        <authorList>
            <consortium name="EnsemblPlants"/>
        </authorList>
    </citation>
    <scope>IDENTIFICATION</scope>
</reference>
<evidence type="ECO:0000313" key="8">
    <source>
        <dbReference type="EnsemblPlants" id="OGLUM10G13200.1"/>
    </source>
</evidence>
<evidence type="ECO:0000313" key="9">
    <source>
        <dbReference type="Proteomes" id="UP000026961"/>
    </source>
</evidence>
<dbReference type="eggNOG" id="KOG1441">
    <property type="taxonomic scope" value="Eukaryota"/>
</dbReference>
<dbReference type="HOGENOM" id="CLU_048347_0_0_1"/>
<organism evidence="8">
    <name type="scientific">Oryza glumipatula</name>
    <dbReference type="NCBI Taxonomy" id="40148"/>
    <lineage>
        <taxon>Eukaryota</taxon>
        <taxon>Viridiplantae</taxon>
        <taxon>Streptophyta</taxon>
        <taxon>Embryophyta</taxon>
        <taxon>Tracheophyta</taxon>
        <taxon>Spermatophyta</taxon>
        <taxon>Magnoliopsida</taxon>
        <taxon>Liliopsida</taxon>
        <taxon>Poales</taxon>
        <taxon>Poaceae</taxon>
        <taxon>BOP clade</taxon>
        <taxon>Oryzoideae</taxon>
        <taxon>Oryzeae</taxon>
        <taxon>Oryzinae</taxon>
        <taxon>Oryza</taxon>
    </lineage>
</organism>
<comment type="subcellular location">
    <subcellularLocation>
        <location evidence="1">Membrane</location>
        <topology evidence="1">Multi-pass membrane protein</topology>
    </subcellularLocation>
</comment>
<keyword evidence="2 6" id="KW-0812">Transmembrane</keyword>
<dbReference type="InterPro" id="IPR004853">
    <property type="entry name" value="Sugar_P_trans_dom"/>
</dbReference>
<dbReference type="GO" id="GO:0016020">
    <property type="term" value="C:membrane"/>
    <property type="evidence" value="ECO:0007669"/>
    <property type="project" value="UniProtKB-SubCell"/>
</dbReference>
<evidence type="ECO:0000256" key="5">
    <source>
        <dbReference type="SAM" id="MobiDB-lite"/>
    </source>
</evidence>
<keyword evidence="9" id="KW-1185">Reference proteome</keyword>
<evidence type="ECO:0000259" key="7">
    <source>
        <dbReference type="Pfam" id="PF03151"/>
    </source>
</evidence>
<feature type="transmembrane region" description="Helical" evidence="6">
    <location>
        <begin position="165"/>
        <end position="196"/>
    </location>
</feature>
<dbReference type="AlphaFoldDB" id="A0A0E0BBS4"/>
<feature type="transmembrane region" description="Helical" evidence="6">
    <location>
        <begin position="134"/>
        <end position="153"/>
    </location>
</feature>
<keyword evidence="4 6" id="KW-0472">Membrane</keyword>